<name>A0A844HFP0_9RHOB</name>
<gene>
    <name evidence="4" type="ORF">GL300_04455</name>
</gene>
<accession>A0A844HFP0</accession>
<dbReference type="OrthoDB" id="281808at2"/>
<dbReference type="InterPro" id="IPR050832">
    <property type="entry name" value="Bact_Acetyltransf"/>
</dbReference>
<sequence length="152" mass="16401">MNPILIRPADPADEPAIRACATAAYGPYIAAIGRPPAPMVADFTAQIAARQVHVATDRDGAFLGYVVFFPDGTAMHLEAVAVTPEAAGRGVGKLLIKFCEDEARRSGLSAVQLYTNQKMVANLSIYPHLGFTETGRRSEDGFERVYFEKALT</sequence>
<dbReference type="EMBL" id="WMIG01000001">
    <property type="protein sequence ID" value="MTH58460.1"/>
    <property type="molecule type" value="Genomic_DNA"/>
</dbReference>
<evidence type="ECO:0000313" key="4">
    <source>
        <dbReference type="EMBL" id="MTH58460.1"/>
    </source>
</evidence>
<dbReference type="InterPro" id="IPR016181">
    <property type="entry name" value="Acyl_CoA_acyltransferase"/>
</dbReference>
<organism evidence="4 5">
    <name type="scientific">Paracoccus litorisediminis</name>
    <dbReference type="NCBI Taxonomy" id="2006130"/>
    <lineage>
        <taxon>Bacteria</taxon>
        <taxon>Pseudomonadati</taxon>
        <taxon>Pseudomonadota</taxon>
        <taxon>Alphaproteobacteria</taxon>
        <taxon>Rhodobacterales</taxon>
        <taxon>Paracoccaceae</taxon>
        <taxon>Paracoccus</taxon>
    </lineage>
</organism>
<evidence type="ECO:0000313" key="5">
    <source>
        <dbReference type="Proteomes" id="UP000449846"/>
    </source>
</evidence>
<comment type="caution">
    <text evidence="4">The sequence shown here is derived from an EMBL/GenBank/DDBJ whole genome shotgun (WGS) entry which is preliminary data.</text>
</comment>
<proteinExistence type="predicted"/>
<dbReference type="PANTHER" id="PTHR43877:SF2">
    <property type="entry name" value="AMINOALKYLPHOSPHONATE N-ACETYLTRANSFERASE-RELATED"/>
    <property type="match status" value="1"/>
</dbReference>
<dbReference type="InterPro" id="IPR000182">
    <property type="entry name" value="GNAT_dom"/>
</dbReference>
<keyword evidence="5" id="KW-1185">Reference proteome</keyword>
<dbReference type="Pfam" id="PF00583">
    <property type="entry name" value="Acetyltransf_1"/>
    <property type="match status" value="1"/>
</dbReference>
<dbReference type="Gene3D" id="3.40.630.30">
    <property type="match status" value="1"/>
</dbReference>
<evidence type="ECO:0000256" key="1">
    <source>
        <dbReference type="ARBA" id="ARBA00022679"/>
    </source>
</evidence>
<dbReference type="PANTHER" id="PTHR43877">
    <property type="entry name" value="AMINOALKYLPHOSPHONATE N-ACETYLTRANSFERASE-RELATED-RELATED"/>
    <property type="match status" value="1"/>
</dbReference>
<dbReference type="GO" id="GO:0016747">
    <property type="term" value="F:acyltransferase activity, transferring groups other than amino-acyl groups"/>
    <property type="evidence" value="ECO:0007669"/>
    <property type="project" value="InterPro"/>
</dbReference>
<dbReference type="PROSITE" id="PS51186">
    <property type="entry name" value="GNAT"/>
    <property type="match status" value="1"/>
</dbReference>
<evidence type="ECO:0000256" key="2">
    <source>
        <dbReference type="ARBA" id="ARBA00023315"/>
    </source>
</evidence>
<dbReference type="CDD" id="cd04301">
    <property type="entry name" value="NAT_SF"/>
    <property type="match status" value="1"/>
</dbReference>
<dbReference type="SUPFAM" id="SSF55729">
    <property type="entry name" value="Acyl-CoA N-acyltransferases (Nat)"/>
    <property type="match status" value="1"/>
</dbReference>
<keyword evidence="2" id="KW-0012">Acyltransferase</keyword>
<feature type="domain" description="N-acetyltransferase" evidence="3">
    <location>
        <begin position="4"/>
        <end position="152"/>
    </location>
</feature>
<dbReference type="RefSeq" id="WP_155038337.1">
    <property type="nucleotide sequence ID" value="NZ_JBHGCD010000001.1"/>
</dbReference>
<dbReference type="AlphaFoldDB" id="A0A844HFP0"/>
<evidence type="ECO:0000259" key="3">
    <source>
        <dbReference type="PROSITE" id="PS51186"/>
    </source>
</evidence>
<keyword evidence="1 4" id="KW-0808">Transferase</keyword>
<reference evidence="4 5" key="1">
    <citation type="submission" date="2019-11" db="EMBL/GenBank/DDBJ databases">
        <authorList>
            <person name="Dong K."/>
        </authorList>
    </citation>
    <scope>NUCLEOTIDE SEQUENCE [LARGE SCALE GENOMIC DNA]</scope>
    <source>
        <strain evidence="4 5">NBRC 112902</strain>
    </source>
</reference>
<protein>
    <submittedName>
        <fullName evidence="4">GNAT family N-acetyltransferase</fullName>
    </submittedName>
</protein>
<dbReference type="Proteomes" id="UP000449846">
    <property type="component" value="Unassembled WGS sequence"/>
</dbReference>